<keyword evidence="2" id="KW-0975">Bacterial flagellum</keyword>
<keyword evidence="6" id="KW-0969">Cilium</keyword>
<accession>A0A833MCU9</accession>
<dbReference type="InterPro" id="IPR010930">
    <property type="entry name" value="Flg_bb/hook_C_dom"/>
</dbReference>
<evidence type="ECO:0000259" key="3">
    <source>
        <dbReference type="Pfam" id="PF00460"/>
    </source>
</evidence>
<dbReference type="RefSeq" id="WP_151866930.1">
    <property type="nucleotide sequence ID" value="NZ_WBZB01000051.1"/>
</dbReference>
<dbReference type="GO" id="GO:0009425">
    <property type="term" value="C:bacterial-type flagellum basal body"/>
    <property type="evidence" value="ECO:0007669"/>
    <property type="project" value="UniProtKB-SubCell"/>
</dbReference>
<reference evidence="6 7" key="1">
    <citation type="submission" date="2019-10" db="EMBL/GenBank/DDBJ databases">
        <title>Alkaliphilus serpentinus sp. nov. and Alkaliphilus pronyensis sp. nov., two novel anaerobic alkaliphilic species isolated from the serpentinized-hosted hydrothermal field of the Prony Bay (New Caledonia).</title>
        <authorList>
            <person name="Postec A."/>
        </authorList>
    </citation>
    <scope>NUCLEOTIDE SEQUENCE [LARGE SCALE GENOMIC DNA]</scope>
    <source>
        <strain evidence="6 7">LacT</strain>
    </source>
</reference>
<dbReference type="SUPFAM" id="SSF117143">
    <property type="entry name" value="Flagellar hook protein flgE"/>
    <property type="match status" value="1"/>
</dbReference>
<evidence type="ECO:0000259" key="5">
    <source>
        <dbReference type="Pfam" id="PF22692"/>
    </source>
</evidence>
<dbReference type="EMBL" id="WBZB01000051">
    <property type="protein sequence ID" value="KAB3526664.1"/>
    <property type="molecule type" value="Genomic_DNA"/>
</dbReference>
<gene>
    <name evidence="6" type="ORF">F8153_13765</name>
</gene>
<proteinExistence type="inferred from homology"/>
<feature type="domain" description="Flagellar hook protein FlgE/F/G-like D1" evidence="5">
    <location>
        <begin position="201"/>
        <end position="263"/>
    </location>
</feature>
<name>A0A833MCU9_9FIRM</name>
<dbReference type="Proteomes" id="UP000465601">
    <property type="component" value="Unassembled WGS sequence"/>
</dbReference>
<feature type="domain" description="Flagellar basal body rod protein N-terminal" evidence="3">
    <location>
        <begin position="5"/>
        <end position="35"/>
    </location>
</feature>
<dbReference type="OrthoDB" id="9800375at2"/>
<comment type="similarity">
    <text evidence="1 2">Belongs to the flagella basal body rod proteins family.</text>
</comment>
<keyword evidence="7" id="KW-1185">Reference proteome</keyword>
<dbReference type="Pfam" id="PF00460">
    <property type="entry name" value="Flg_bb_rod"/>
    <property type="match status" value="1"/>
</dbReference>
<dbReference type="Pfam" id="PF22692">
    <property type="entry name" value="LlgE_F_G_D1"/>
    <property type="match status" value="1"/>
</dbReference>
<dbReference type="InterPro" id="IPR020013">
    <property type="entry name" value="Flagellar_FlgE/F/G"/>
</dbReference>
<dbReference type="InterPro" id="IPR001444">
    <property type="entry name" value="Flag_bb_rod_N"/>
</dbReference>
<organism evidence="6 7">
    <name type="scientific">Alkaliphilus serpentinus</name>
    <dbReference type="NCBI Taxonomy" id="1482731"/>
    <lineage>
        <taxon>Bacteria</taxon>
        <taxon>Bacillati</taxon>
        <taxon>Bacillota</taxon>
        <taxon>Clostridia</taxon>
        <taxon>Peptostreptococcales</taxon>
        <taxon>Natronincolaceae</taxon>
        <taxon>Alkaliphilus</taxon>
    </lineage>
</organism>
<evidence type="ECO:0000256" key="1">
    <source>
        <dbReference type="ARBA" id="ARBA00009677"/>
    </source>
</evidence>
<dbReference type="PROSITE" id="PS00588">
    <property type="entry name" value="FLAGELLA_BB_ROD"/>
    <property type="match status" value="1"/>
</dbReference>
<keyword evidence="6" id="KW-0282">Flagellum</keyword>
<evidence type="ECO:0000259" key="4">
    <source>
        <dbReference type="Pfam" id="PF06429"/>
    </source>
</evidence>
<dbReference type="InterPro" id="IPR019776">
    <property type="entry name" value="Flagellar_basal_body_rod_CS"/>
</dbReference>
<dbReference type="AlphaFoldDB" id="A0A833MCU9"/>
<evidence type="ECO:0000313" key="6">
    <source>
        <dbReference type="EMBL" id="KAB3526664.1"/>
    </source>
</evidence>
<dbReference type="InterPro" id="IPR053967">
    <property type="entry name" value="LlgE_F_G-like_D1"/>
</dbReference>
<dbReference type="InterPro" id="IPR037925">
    <property type="entry name" value="FlgE/F/G-like"/>
</dbReference>
<protein>
    <submittedName>
        <fullName evidence="6">Flagellar hook-basal body protein</fullName>
    </submittedName>
</protein>
<dbReference type="NCBIfam" id="TIGR03506">
    <property type="entry name" value="FlgEFG_subfam"/>
    <property type="match status" value="1"/>
</dbReference>
<evidence type="ECO:0000313" key="7">
    <source>
        <dbReference type="Proteomes" id="UP000465601"/>
    </source>
</evidence>
<dbReference type="PANTHER" id="PTHR30435">
    <property type="entry name" value="FLAGELLAR PROTEIN"/>
    <property type="match status" value="1"/>
</dbReference>
<sequence>MLRGLYTAVSAMQTTEKRLDVTANNMANVNTTSFKKDVVITESFPEVLLQKINGSHLPEAFNNSTQTEVHRVEGGFQLKTEGGLFSTQNSIGVSYNREIQFAVDAEGYLRTFSRDADGQLDTSSGSLVLDTGGNSIFVGEEAFEINQQGQVIVNGQPLANLITRGHYNTIGTINGGLRLNSIATDFSQGSMEQTGNSLDLALKGDGFFKVLTPEGEELYTRNGSFTLNANGEIITAEGLFLAGQWGSILAQDGSFQVTESGEILINGEVVDQIDILEIDNIKDLRKRGEGYFYPEEGVEIQATAFTGEVLQGFLEASNVNPIREMVDMISIYRTYESNQKVVRSYDELLQKAVNDIGRLG</sequence>
<dbReference type="GO" id="GO:0071978">
    <property type="term" value="P:bacterial-type flagellum-dependent swarming motility"/>
    <property type="evidence" value="ECO:0007669"/>
    <property type="project" value="TreeGrafter"/>
</dbReference>
<dbReference type="Pfam" id="PF06429">
    <property type="entry name" value="Flg_bbr_C"/>
    <property type="match status" value="1"/>
</dbReference>
<dbReference type="PANTHER" id="PTHR30435:SF19">
    <property type="entry name" value="FLAGELLAR BASAL-BODY ROD PROTEIN FLGG"/>
    <property type="match status" value="1"/>
</dbReference>
<comment type="caution">
    <text evidence="6">The sequence shown here is derived from an EMBL/GenBank/DDBJ whole genome shotgun (WGS) entry which is preliminary data.</text>
</comment>
<comment type="subcellular location">
    <subcellularLocation>
        <location evidence="2">Bacterial flagellum basal body</location>
    </subcellularLocation>
</comment>
<keyword evidence="6" id="KW-0966">Cell projection</keyword>
<feature type="domain" description="Flagellar basal-body/hook protein C-terminal" evidence="4">
    <location>
        <begin position="311"/>
        <end position="354"/>
    </location>
</feature>
<evidence type="ECO:0000256" key="2">
    <source>
        <dbReference type="RuleBase" id="RU362116"/>
    </source>
</evidence>